<feature type="region of interest" description="Disordered" evidence="1">
    <location>
        <begin position="38"/>
        <end position="110"/>
    </location>
</feature>
<feature type="chain" id="PRO_5034996275" evidence="2">
    <location>
        <begin position="24"/>
        <end position="622"/>
    </location>
</feature>
<accession>A0A8H6I105</accession>
<dbReference type="AlphaFoldDB" id="A0A8H6I105"/>
<dbReference type="InterPro" id="IPR005197">
    <property type="entry name" value="Glyco_hydro_71"/>
</dbReference>
<protein>
    <submittedName>
        <fullName evidence="3">Glycoside hydrolase family 71 protein</fullName>
    </submittedName>
</protein>
<dbReference type="Gene3D" id="3.20.20.80">
    <property type="entry name" value="Glycosidases"/>
    <property type="match status" value="1"/>
</dbReference>
<dbReference type="EMBL" id="JACGCI010000028">
    <property type="protein sequence ID" value="KAF6755937.1"/>
    <property type="molecule type" value="Genomic_DNA"/>
</dbReference>
<sequence>MTCYTTLALYLLSVLASLAHVDAAVIPIRRVQLQSHRPAMVVERTSSSSASSSTSTTESSSSTTSSTTTPTPTSTSTSTTSSSTTSSSSSTTTTQDAPKQTDSNPPADGSKKLVVAHHMVGNTFPYKKQDWLDDIVLAHESGIDGFSLNTGKDAWEPDRIADAYQAALESKLDFKLFISLDMTSIPCASADDGAFIRKLVLDHASHPNQLKYTSTGAAGGDRAFVSTFAGENCRFGNGGASAPDAWRGAFTQHPDVKGKVYFVPSFFIDPATFKTFAGVMDGDFNWNSGWPIKVTTGFAKDLLTNVLNKFKEAAQRTSTSKNTPAAPAAGGAIGGILNKPISQILTAATPEDGSKDFQVELGKFIGSTESDTEHLDALKGLGQAGLQKRDGEGGEGKPVYMAAVSPWFFTHYGADSFNKNFIFLADQHLYTKRWESIVDSRDKLDIVQILTWNDYGESHYIGPIKGDQPNSEAWTDGMSHTGWLQMTKYYATAFKTGKFPEIEKDQIYMWSRPHPVNAQAPDPVPQPTNFELSEDSVWVVVMATAPSTLKLSTGNGQDKSIDIPKGVSKQSIPISAGGTMKGTIERDGKTVLELAPTKEEFTFQGSPKTYNFNAFVASAVAK</sequence>
<dbReference type="GO" id="GO:0051118">
    <property type="term" value="F:glucan endo-1,3-alpha-glucosidase activity"/>
    <property type="evidence" value="ECO:0007669"/>
    <property type="project" value="InterPro"/>
</dbReference>
<evidence type="ECO:0000313" key="3">
    <source>
        <dbReference type="EMBL" id="KAF6755937.1"/>
    </source>
</evidence>
<name>A0A8H6I105_9AGAR</name>
<evidence type="ECO:0000256" key="2">
    <source>
        <dbReference type="SAM" id="SignalP"/>
    </source>
</evidence>
<proteinExistence type="predicted"/>
<keyword evidence="2" id="KW-0732">Signal</keyword>
<feature type="compositionally biased region" description="Polar residues" evidence="1">
    <location>
        <begin position="95"/>
        <end position="104"/>
    </location>
</feature>
<organism evidence="3 4">
    <name type="scientific">Ephemerocybe angulata</name>
    <dbReference type="NCBI Taxonomy" id="980116"/>
    <lineage>
        <taxon>Eukaryota</taxon>
        <taxon>Fungi</taxon>
        <taxon>Dikarya</taxon>
        <taxon>Basidiomycota</taxon>
        <taxon>Agaricomycotina</taxon>
        <taxon>Agaricomycetes</taxon>
        <taxon>Agaricomycetidae</taxon>
        <taxon>Agaricales</taxon>
        <taxon>Agaricineae</taxon>
        <taxon>Psathyrellaceae</taxon>
        <taxon>Ephemerocybe</taxon>
    </lineage>
</organism>
<keyword evidence="3" id="KW-0378">Hydrolase</keyword>
<gene>
    <name evidence="3" type="ORF">DFP72DRAFT_1033002</name>
</gene>
<keyword evidence="4" id="KW-1185">Reference proteome</keyword>
<feature type="compositionally biased region" description="Low complexity" evidence="1">
    <location>
        <begin position="45"/>
        <end position="94"/>
    </location>
</feature>
<evidence type="ECO:0000256" key="1">
    <source>
        <dbReference type="SAM" id="MobiDB-lite"/>
    </source>
</evidence>
<dbReference type="Proteomes" id="UP000521943">
    <property type="component" value="Unassembled WGS sequence"/>
</dbReference>
<dbReference type="Pfam" id="PF03659">
    <property type="entry name" value="Glyco_hydro_71"/>
    <property type="match status" value="1"/>
</dbReference>
<reference evidence="3 4" key="1">
    <citation type="submission" date="2020-07" db="EMBL/GenBank/DDBJ databases">
        <title>Comparative genomics of pyrophilous fungi reveals a link between fire events and developmental genes.</title>
        <authorList>
            <consortium name="DOE Joint Genome Institute"/>
            <person name="Steindorff A.S."/>
            <person name="Carver A."/>
            <person name="Calhoun S."/>
            <person name="Stillman K."/>
            <person name="Liu H."/>
            <person name="Lipzen A."/>
            <person name="Pangilinan J."/>
            <person name="Labutti K."/>
            <person name="Bruns T.D."/>
            <person name="Grigoriev I.V."/>
        </authorList>
    </citation>
    <scope>NUCLEOTIDE SEQUENCE [LARGE SCALE GENOMIC DNA]</scope>
    <source>
        <strain evidence="3 4">CBS 144469</strain>
    </source>
</reference>
<dbReference type="OrthoDB" id="3257981at2759"/>
<feature type="signal peptide" evidence="2">
    <location>
        <begin position="1"/>
        <end position="23"/>
    </location>
</feature>
<comment type="caution">
    <text evidence="3">The sequence shown here is derived from an EMBL/GenBank/DDBJ whole genome shotgun (WGS) entry which is preliminary data.</text>
</comment>
<evidence type="ECO:0000313" key="4">
    <source>
        <dbReference type="Proteomes" id="UP000521943"/>
    </source>
</evidence>
<dbReference type="CDD" id="cd11577">
    <property type="entry name" value="GH71"/>
    <property type="match status" value="1"/>
</dbReference>